<dbReference type="AlphaFoldDB" id="A0A0B7BL42"/>
<gene>
    <name evidence="1" type="primary">ORF198601</name>
</gene>
<protein>
    <submittedName>
        <fullName evidence="1">Uncharacterized protein</fullName>
    </submittedName>
</protein>
<accession>A0A0B7BL42</accession>
<name>A0A0B7BL42_9EUPU</name>
<organism evidence="1">
    <name type="scientific">Arion vulgaris</name>
    <dbReference type="NCBI Taxonomy" id="1028688"/>
    <lineage>
        <taxon>Eukaryota</taxon>
        <taxon>Metazoa</taxon>
        <taxon>Spiralia</taxon>
        <taxon>Lophotrochozoa</taxon>
        <taxon>Mollusca</taxon>
        <taxon>Gastropoda</taxon>
        <taxon>Heterobranchia</taxon>
        <taxon>Euthyneura</taxon>
        <taxon>Panpulmonata</taxon>
        <taxon>Eupulmonata</taxon>
        <taxon>Stylommatophora</taxon>
        <taxon>Helicina</taxon>
        <taxon>Arionoidea</taxon>
        <taxon>Arionidae</taxon>
        <taxon>Arion</taxon>
    </lineage>
</organism>
<sequence length="54" mass="6309">MLALDKTHFAKAGGKYNKKGRFLEVVGTTKEGEPRNTYRRDLEVEINKIKKSWR</sequence>
<reference evidence="1" key="1">
    <citation type="submission" date="2014-12" db="EMBL/GenBank/DDBJ databases">
        <title>Insight into the proteome of Arion vulgaris.</title>
        <authorList>
            <person name="Aradska J."/>
            <person name="Bulat T."/>
            <person name="Smidak R."/>
            <person name="Sarate P."/>
            <person name="Gangsoo J."/>
            <person name="Sialana F."/>
            <person name="Bilban M."/>
            <person name="Lubec G."/>
        </authorList>
    </citation>
    <scope>NUCLEOTIDE SEQUENCE</scope>
    <source>
        <tissue evidence="1">Skin</tissue>
    </source>
</reference>
<proteinExistence type="predicted"/>
<evidence type="ECO:0000313" key="1">
    <source>
        <dbReference type="EMBL" id="CEK94039.1"/>
    </source>
</evidence>
<dbReference type="EMBL" id="HACG01047174">
    <property type="protein sequence ID" value="CEK94039.1"/>
    <property type="molecule type" value="Transcribed_RNA"/>
</dbReference>